<dbReference type="Gene3D" id="3.40.50.150">
    <property type="entry name" value="Vaccinia Virus protein VP39"/>
    <property type="match status" value="1"/>
</dbReference>
<feature type="binding site" evidence="7">
    <location>
        <position position="104"/>
    </location>
    <ligand>
        <name>S-adenosyl-L-methionine</name>
        <dbReference type="ChEBI" id="CHEBI:59789"/>
    </ligand>
</feature>
<dbReference type="AlphaFoldDB" id="A0A1X9SM50"/>
<comment type="similarity">
    <text evidence="1 7">Belongs to the methyltransferase superfamily. RsmH family.</text>
</comment>
<feature type="binding site" evidence="7">
    <location>
        <begin position="33"/>
        <end position="35"/>
    </location>
    <ligand>
        <name>S-adenosyl-L-methionine</name>
        <dbReference type="ChEBI" id="CHEBI:59789"/>
    </ligand>
</feature>
<dbReference type="GO" id="GO:0070475">
    <property type="term" value="P:rRNA base methylation"/>
    <property type="evidence" value="ECO:0007669"/>
    <property type="project" value="UniProtKB-UniRule"/>
</dbReference>
<reference evidence="9" key="1">
    <citation type="journal article" date="2017" name="Genome Biol. Evol.">
        <title>Comparative Genomic Analysis Identifies a Campylobacter Clade Deficient in Selenium Metabolism.</title>
        <authorList>
            <person name="Miller W.G."/>
            <person name="Yee E."/>
            <person name="Lopes B.S."/>
            <person name="Chapman M.H."/>
            <person name="Huynh S."/>
            <person name="Bono J.L."/>
            <person name="Parker C.T."/>
            <person name="Strachan N.J.C."/>
            <person name="Forbes K.J."/>
        </authorList>
    </citation>
    <scope>NUCLEOTIDE SEQUENCE [LARGE SCALE GENOMIC DNA]</scope>
    <source>
        <strain evidence="9">NCTC 13004</strain>
    </source>
</reference>
<dbReference type="InterPro" id="IPR002903">
    <property type="entry name" value="RsmH"/>
</dbReference>
<evidence type="ECO:0000256" key="1">
    <source>
        <dbReference type="ARBA" id="ARBA00010396"/>
    </source>
</evidence>
<dbReference type="GO" id="GO:0005737">
    <property type="term" value="C:cytoplasm"/>
    <property type="evidence" value="ECO:0007669"/>
    <property type="project" value="UniProtKB-SubCell"/>
</dbReference>
<proteinExistence type="inferred from homology"/>
<dbReference type="InterPro" id="IPR023397">
    <property type="entry name" value="SAM-dep_MeTrfase_MraW_recog"/>
</dbReference>
<feature type="binding site" evidence="7">
    <location>
        <position position="52"/>
    </location>
    <ligand>
        <name>S-adenosyl-L-methionine</name>
        <dbReference type="ChEBI" id="CHEBI:59789"/>
    </ligand>
</feature>
<dbReference type="PANTHER" id="PTHR11265:SF0">
    <property type="entry name" value="12S RRNA N4-METHYLCYTIDINE METHYLTRANSFERASE"/>
    <property type="match status" value="1"/>
</dbReference>
<accession>A0A1X9SM50</accession>
<dbReference type="GO" id="GO:0071424">
    <property type="term" value="F:rRNA (cytosine-N4-)-methyltransferase activity"/>
    <property type="evidence" value="ECO:0007669"/>
    <property type="project" value="UniProtKB-UniRule"/>
</dbReference>
<dbReference type="HAMAP" id="MF_01007">
    <property type="entry name" value="16SrRNA_methyltr_H"/>
    <property type="match status" value="1"/>
</dbReference>
<evidence type="ECO:0000313" key="8">
    <source>
        <dbReference type="EMBL" id="ARQ97288.1"/>
    </source>
</evidence>
<dbReference type="RefSeq" id="WP_100590523.1">
    <property type="nucleotide sequence ID" value="NZ_CP015578.1"/>
</dbReference>
<comment type="subcellular location">
    <subcellularLocation>
        <location evidence="7">Cytoplasm</location>
    </subcellularLocation>
</comment>
<comment type="function">
    <text evidence="7">Specifically methylates the N4 position of cytidine in position 1402 (C1402) of 16S rRNA.</text>
</comment>
<sequence>MDSIHIPVLLQEVIDTFKDIDSGVILDCTLGYGGHSKALLDALPNIKIIACDQDDMSIKYCQDKFKNYKNRIEIHKSNFSQIINQIPQNDIKGILADIGVSSLQLDLNERGFSLKSDTLDMRMDSSNPLDAKTIVNNYTKDELQRIFYEYGELPNAKSIAQKIITARNIKQINSCKELSQIVGSSNLQNRSINIATLVFQAIRIEVNKELDVLKELLNSIQNSQINNAKVAIISFHSLEDRIVKDKFKKWQSSCICPAAALRCECGNNHAIGKIITKKPITPTNSEIRSNSRASCAKMRVFEIKRPK</sequence>
<keyword evidence="2 7" id="KW-0963">Cytoplasm</keyword>
<evidence type="ECO:0000256" key="6">
    <source>
        <dbReference type="ARBA" id="ARBA00022691"/>
    </source>
</evidence>
<dbReference type="PANTHER" id="PTHR11265">
    <property type="entry name" value="S-ADENOSYL-METHYLTRANSFERASE MRAW"/>
    <property type="match status" value="1"/>
</dbReference>
<keyword evidence="3 7" id="KW-0698">rRNA processing</keyword>
<dbReference type="SUPFAM" id="SSF53335">
    <property type="entry name" value="S-adenosyl-L-methionine-dependent methyltransferases"/>
    <property type="match status" value="1"/>
</dbReference>
<dbReference type="InterPro" id="IPR029063">
    <property type="entry name" value="SAM-dependent_MTases_sf"/>
</dbReference>
<dbReference type="PIRSF" id="PIRSF004486">
    <property type="entry name" value="MraW"/>
    <property type="match status" value="1"/>
</dbReference>
<dbReference type="Gene3D" id="1.10.150.170">
    <property type="entry name" value="Putative methyltransferase TM0872, insert domain"/>
    <property type="match status" value="1"/>
</dbReference>
<comment type="catalytic activity">
    <reaction evidence="7">
        <text>cytidine(1402) in 16S rRNA + S-adenosyl-L-methionine = N(4)-methylcytidine(1402) in 16S rRNA + S-adenosyl-L-homocysteine + H(+)</text>
        <dbReference type="Rhea" id="RHEA:42928"/>
        <dbReference type="Rhea" id="RHEA-COMP:10286"/>
        <dbReference type="Rhea" id="RHEA-COMP:10287"/>
        <dbReference type="ChEBI" id="CHEBI:15378"/>
        <dbReference type="ChEBI" id="CHEBI:57856"/>
        <dbReference type="ChEBI" id="CHEBI:59789"/>
        <dbReference type="ChEBI" id="CHEBI:74506"/>
        <dbReference type="ChEBI" id="CHEBI:82748"/>
        <dbReference type="EC" id="2.1.1.199"/>
    </reaction>
</comment>
<keyword evidence="5 7" id="KW-0808">Transferase</keyword>
<dbReference type="EC" id="2.1.1.199" evidence="7"/>
<keyword evidence="4 7" id="KW-0489">Methyltransferase</keyword>
<evidence type="ECO:0000256" key="7">
    <source>
        <dbReference type="HAMAP-Rule" id="MF_01007"/>
    </source>
</evidence>
<dbReference type="Proteomes" id="UP000202031">
    <property type="component" value="Chromosome"/>
</dbReference>
<feature type="binding site" evidence="7">
    <location>
        <position position="79"/>
    </location>
    <ligand>
        <name>S-adenosyl-L-methionine</name>
        <dbReference type="ChEBI" id="CHEBI:59789"/>
    </ligand>
</feature>
<gene>
    <name evidence="7 8" type="primary">rsmH</name>
    <name evidence="8" type="ORF">CLAN_0539</name>
</gene>
<evidence type="ECO:0000256" key="3">
    <source>
        <dbReference type="ARBA" id="ARBA00022552"/>
    </source>
</evidence>
<evidence type="ECO:0000256" key="4">
    <source>
        <dbReference type="ARBA" id="ARBA00022603"/>
    </source>
</evidence>
<keyword evidence="6 7" id="KW-0949">S-adenosyl-L-methionine</keyword>
<protein>
    <recommendedName>
        <fullName evidence="7">Ribosomal RNA small subunit methyltransferase H</fullName>
        <ecNumber evidence="7">2.1.1.199</ecNumber>
    </recommendedName>
    <alternativeName>
        <fullName evidence="7">16S rRNA m(4)C1402 methyltransferase</fullName>
    </alternativeName>
    <alternativeName>
        <fullName evidence="7">rRNA (cytosine-N(4)-)-methyltransferase RsmH</fullName>
    </alternativeName>
</protein>
<feature type="binding site" evidence="7">
    <location>
        <position position="97"/>
    </location>
    <ligand>
        <name>S-adenosyl-L-methionine</name>
        <dbReference type="ChEBI" id="CHEBI:59789"/>
    </ligand>
</feature>
<dbReference type="NCBIfam" id="TIGR00006">
    <property type="entry name" value="16S rRNA (cytosine(1402)-N(4))-methyltransferase RsmH"/>
    <property type="match status" value="1"/>
</dbReference>
<evidence type="ECO:0000313" key="9">
    <source>
        <dbReference type="Proteomes" id="UP000202031"/>
    </source>
</evidence>
<dbReference type="KEGG" id="clx:CLAN_0539"/>
<dbReference type="SUPFAM" id="SSF81799">
    <property type="entry name" value="Putative methyltransferase TM0872, insert domain"/>
    <property type="match status" value="1"/>
</dbReference>
<evidence type="ECO:0000256" key="2">
    <source>
        <dbReference type="ARBA" id="ARBA00022490"/>
    </source>
</evidence>
<name>A0A1X9SM50_9BACT</name>
<organism evidence="8 9">
    <name type="scientific">Campylobacter lanienae NCTC 13004</name>
    <dbReference type="NCBI Taxonomy" id="1031753"/>
    <lineage>
        <taxon>Bacteria</taxon>
        <taxon>Pseudomonadati</taxon>
        <taxon>Campylobacterota</taxon>
        <taxon>Epsilonproteobacteria</taxon>
        <taxon>Campylobacterales</taxon>
        <taxon>Campylobacteraceae</taxon>
        <taxon>Campylobacter</taxon>
    </lineage>
</organism>
<dbReference type="GeneID" id="46921013"/>
<dbReference type="Pfam" id="PF01795">
    <property type="entry name" value="Methyltransf_5"/>
    <property type="match status" value="1"/>
</dbReference>
<dbReference type="EMBL" id="CP015578">
    <property type="protein sequence ID" value="ARQ97288.1"/>
    <property type="molecule type" value="Genomic_DNA"/>
</dbReference>
<reference evidence="9" key="2">
    <citation type="journal article" date="2017" name="Genome Biol. Evol.">
        <title>Comparative genomic analysis identifies a Campylobacter clade deficient in selenium metabolism.</title>
        <authorList>
            <person name="Miller W.G."/>
            <person name="Yee E."/>
            <person name="Lopes B.S."/>
            <person name="Chapman M.H."/>
            <person name="Huynh S."/>
            <person name="Bono J.L."/>
            <person name="Parker C.T."/>
            <person name="Strachan N.J.C."/>
            <person name="Forbes K.J."/>
        </authorList>
    </citation>
    <scope>NUCLEOTIDE SEQUENCE [LARGE SCALE GENOMIC DNA]</scope>
    <source>
        <strain evidence="9">NCTC 13004</strain>
    </source>
</reference>
<evidence type="ECO:0000256" key="5">
    <source>
        <dbReference type="ARBA" id="ARBA00022679"/>
    </source>
</evidence>